<sequence>MEEVPLMLASDSKSSETPPEQAEQASLPSMSSTPSRTVPRLNTTTRINTNSGPLPWKIDETSSPYSPISRKPSFVPPAPRSRASRTSIGGAQHQLPTLQTLSSSANYNNYSPPTPYTYSSSPNSQTVDLTSPPGYSQNSHDSFSDRSPYENSTPFYSNSHSFSVSSPVTPTRRGGGILDNDPDIYLRGEGDADEETMWDTAAKWAKIAGKRLSQGEQQLWKMVSAVTNTEGED</sequence>
<feature type="compositionally biased region" description="Polar residues" evidence="1">
    <location>
        <begin position="11"/>
        <end position="52"/>
    </location>
</feature>
<gene>
    <name evidence="2" type="ORF">LTR05_001739</name>
</gene>
<name>A0AAN7T6X3_9EURO</name>
<feature type="compositionally biased region" description="Low complexity" evidence="1">
    <location>
        <begin position="102"/>
        <end position="124"/>
    </location>
</feature>
<keyword evidence="3" id="KW-1185">Reference proteome</keyword>
<feature type="region of interest" description="Disordered" evidence="1">
    <location>
        <begin position="1"/>
        <end position="191"/>
    </location>
</feature>
<dbReference type="AlphaFoldDB" id="A0AAN7T6X3"/>
<feature type="compositionally biased region" description="Polar residues" evidence="1">
    <location>
        <begin position="84"/>
        <end position="101"/>
    </location>
</feature>
<evidence type="ECO:0000256" key="1">
    <source>
        <dbReference type="SAM" id="MobiDB-lite"/>
    </source>
</evidence>
<evidence type="ECO:0000313" key="2">
    <source>
        <dbReference type="EMBL" id="KAK5091554.1"/>
    </source>
</evidence>
<organism evidence="2 3">
    <name type="scientific">Lithohypha guttulata</name>
    <dbReference type="NCBI Taxonomy" id="1690604"/>
    <lineage>
        <taxon>Eukaryota</taxon>
        <taxon>Fungi</taxon>
        <taxon>Dikarya</taxon>
        <taxon>Ascomycota</taxon>
        <taxon>Pezizomycotina</taxon>
        <taxon>Eurotiomycetes</taxon>
        <taxon>Chaetothyriomycetidae</taxon>
        <taxon>Chaetothyriales</taxon>
        <taxon>Trichomeriaceae</taxon>
        <taxon>Lithohypha</taxon>
    </lineage>
</organism>
<evidence type="ECO:0000313" key="3">
    <source>
        <dbReference type="Proteomes" id="UP001309876"/>
    </source>
</evidence>
<comment type="caution">
    <text evidence="2">The sequence shown here is derived from an EMBL/GenBank/DDBJ whole genome shotgun (WGS) entry which is preliminary data.</text>
</comment>
<feature type="compositionally biased region" description="Low complexity" evidence="1">
    <location>
        <begin position="157"/>
        <end position="166"/>
    </location>
</feature>
<reference evidence="2 3" key="1">
    <citation type="submission" date="2023-08" db="EMBL/GenBank/DDBJ databases">
        <title>Black Yeasts Isolated from many extreme environments.</title>
        <authorList>
            <person name="Coleine C."/>
            <person name="Stajich J.E."/>
            <person name="Selbmann L."/>
        </authorList>
    </citation>
    <scope>NUCLEOTIDE SEQUENCE [LARGE SCALE GENOMIC DNA]</scope>
    <source>
        <strain evidence="2 3">CCFEE 5910</strain>
    </source>
</reference>
<dbReference type="Proteomes" id="UP001309876">
    <property type="component" value="Unassembled WGS sequence"/>
</dbReference>
<protein>
    <submittedName>
        <fullName evidence="2">Uncharacterized protein</fullName>
    </submittedName>
</protein>
<accession>A0AAN7T6X3</accession>
<proteinExistence type="predicted"/>
<dbReference type="EMBL" id="JAVRRJ010000001">
    <property type="protein sequence ID" value="KAK5091554.1"/>
    <property type="molecule type" value="Genomic_DNA"/>
</dbReference>
<feature type="compositionally biased region" description="Polar residues" evidence="1">
    <location>
        <begin position="125"/>
        <end position="141"/>
    </location>
</feature>